<organism evidence="1 2">
    <name type="scientific">Thomasclavelia spiroformis</name>
    <dbReference type="NCBI Taxonomy" id="29348"/>
    <lineage>
        <taxon>Bacteria</taxon>
        <taxon>Bacillati</taxon>
        <taxon>Bacillota</taxon>
        <taxon>Erysipelotrichia</taxon>
        <taxon>Erysipelotrichales</taxon>
        <taxon>Coprobacillaceae</taxon>
        <taxon>Thomasclavelia</taxon>
    </lineage>
</organism>
<sequence length="124" mass="14537">MKTTYITTTAELLELAVRLGFDKERALEDIDACLDETLGFENRKDMSEEVLEKELIDDIITGFQCEKDITELEINYIEWLMACDNLDQDTDCGDINNRKDFSNFANLDEEISFDEMLELERNYR</sequence>
<protein>
    <submittedName>
        <fullName evidence="1">Uncharacterized protein</fullName>
    </submittedName>
</protein>
<dbReference type="AlphaFoldDB" id="A0A943I3B0"/>
<reference evidence="1" key="1">
    <citation type="submission" date="2021-02" db="EMBL/GenBank/DDBJ databases">
        <title>Infant gut strain persistence is associated with maternal origin, phylogeny, and functional potential including surface adhesion and iron acquisition.</title>
        <authorList>
            <person name="Lou Y.C."/>
        </authorList>
    </citation>
    <scope>NUCLEOTIDE SEQUENCE</scope>
    <source>
        <strain evidence="1">L3_108_000G1_dasL3_108_000G1_metabat.metabat.11</strain>
    </source>
</reference>
<accession>A0A943I3B0</accession>
<comment type="caution">
    <text evidence="1">The sequence shown here is derived from an EMBL/GenBank/DDBJ whole genome shotgun (WGS) entry which is preliminary data.</text>
</comment>
<evidence type="ECO:0000313" key="2">
    <source>
        <dbReference type="Proteomes" id="UP000751224"/>
    </source>
</evidence>
<dbReference type="EMBL" id="JAGZCC010000028">
    <property type="protein sequence ID" value="MBS5588338.1"/>
    <property type="molecule type" value="Genomic_DNA"/>
</dbReference>
<name>A0A943I3B0_9FIRM</name>
<gene>
    <name evidence="1" type="ORF">KHX14_05900</name>
</gene>
<dbReference type="Proteomes" id="UP000751224">
    <property type="component" value="Unassembled WGS sequence"/>
</dbReference>
<proteinExistence type="predicted"/>
<evidence type="ECO:0000313" key="1">
    <source>
        <dbReference type="EMBL" id="MBS5588338.1"/>
    </source>
</evidence>
<dbReference type="RefSeq" id="WP_303886984.1">
    <property type="nucleotide sequence ID" value="NZ_JAGZCC010000028.1"/>
</dbReference>